<feature type="region of interest" description="Disordered" evidence="1">
    <location>
        <begin position="290"/>
        <end position="310"/>
    </location>
</feature>
<feature type="region of interest" description="Disordered" evidence="1">
    <location>
        <begin position="219"/>
        <end position="254"/>
    </location>
</feature>
<reference evidence="2 3" key="1">
    <citation type="submission" date="2020-08" db="EMBL/GenBank/DDBJ databases">
        <title>Plant Genome Project.</title>
        <authorList>
            <person name="Zhang R.-G."/>
        </authorList>
    </citation>
    <scope>NUCLEOTIDE SEQUENCE [LARGE SCALE GENOMIC DNA]</scope>
    <source>
        <tissue evidence="2">Rhizome</tissue>
    </source>
</reference>
<feature type="compositionally biased region" description="Gly residues" evidence="1">
    <location>
        <begin position="69"/>
        <end position="80"/>
    </location>
</feature>
<dbReference type="Proteomes" id="UP000734854">
    <property type="component" value="Unassembled WGS sequence"/>
</dbReference>
<organism evidence="2 3">
    <name type="scientific">Zingiber officinale</name>
    <name type="common">Ginger</name>
    <name type="synonym">Amomum zingiber</name>
    <dbReference type="NCBI Taxonomy" id="94328"/>
    <lineage>
        <taxon>Eukaryota</taxon>
        <taxon>Viridiplantae</taxon>
        <taxon>Streptophyta</taxon>
        <taxon>Embryophyta</taxon>
        <taxon>Tracheophyta</taxon>
        <taxon>Spermatophyta</taxon>
        <taxon>Magnoliopsida</taxon>
        <taxon>Liliopsida</taxon>
        <taxon>Zingiberales</taxon>
        <taxon>Zingiberaceae</taxon>
        <taxon>Zingiber</taxon>
    </lineage>
</organism>
<sequence>MRCSFDSSSSASSLSMASLDPVDRRARGQLRHAGLSRIGASKAQAALAKIIAIITDAPPGPSPDAIRCGGVGDQELKGGGTPPPAEQTGRVDLRLRLGLPPEIAGGSAEGNRRATGGPVEWVCALAASGKIASEAGRSFSSVVSAPPCGGGDALTGSRSSEGECDPLEIENGKESHEEIAAAAATAVFNSSSTTSSRAGYLDLLLEAVRQVSGVAFDDDAPAADKRKPEAATAVDEGGQQPPTPPGAKRTKETAEHWAAQLDVYEEADTAPIVRSKRGRSQALPSRFRDSILDPWRKPPAVARHGRAARP</sequence>
<keyword evidence="3" id="KW-1185">Reference proteome</keyword>
<feature type="region of interest" description="Disordered" evidence="1">
    <location>
        <begin position="1"/>
        <end position="20"/>
    </location>
</feature>
<proteinExistence type="predicted"/>
<dbReference type="EMBL" id="JACMSC010000003">
    <property type="protein sequence ID" value="KAG6527479.1"/>
    <property type="molecule type" value="Genomic_DNA"/>
</dbReference>
<evidence type="ECO:0000313" key="3">
    <source>
        <dbReference type="Proteomes" id="UP000734854"/>
    </source>
</evidence>
<gene>
    <name evidence="2" type="ORF">ZIOFF_009582</name>
</gene>
<name>A0A8J5LYE8_ZINOF</name>
<comment type="caution">
    <text evidence="2">The sequence shown here is derived from an EMBL/GenBank/DDBJ whole genome shotgun (WGS) entry which is preliminary data.</text>
</comment>
<dbReference type="AlphaFoldDB" id="A0A8J5LYE8"/>
<accession>A0A8J5LYE8</accession>
<protein>
    <submittedName>
        <fullName evidence="2">Uncharacterized protein</fullName>
    </submittedName>
</protein>
<evidence type="ECO:0000256" key="1">
    <source>
        <dbReference type="SAM" id="MobiDB-lite"/>
    </source>
</evidence>
<evidence type="ECO:0000313" key="2">
    <source>
        <dbReference type="EMBL" id="KAG6527479.1"/>
    </source>
</evidence>
<feature type="region of interest" description="Disordered" evidence="1">
    <location>
        <begin position="62"/>
        <end position="91"/>
    </location>
</feature>